<proteinExistence type="predicted"/>
<name>A0A5P0ZP02_9LACO</name>
<dbReference type="Proteomes" id="UP000414364">
    <property type="component" value="Unassembled WGS sequence"/>
</dbReference>
<evidence type="ECO:0000259" key="1">
    <source>
        <dbReference type="Pfam" id="PF02129"/>
    </source>
</evidence>
<dbReference type="EMBL" id="VDFP01000010">
    <property type="protein sequence ID" value="MQS75967.1"/>
    <property type="molecule type" value="Genomic_DNA"/>
</dbReference>
<dbReference type="AlphaFoldDB" id="A0A5P0ZP02"/>
<evidence type="ECO:0000313" key="4">
    <source>
        <dbReference type="Proteomes" id="UP000371423"/>
    </source>
</evidence>
<dbReference type="Pfam" id="PF02129">
    <property type="entry name" value="Peptidase_S15"/>
    <property type="match status" value="1"/>
</dbReference>
<reference evidence="4 5" key="1">
    <citation type="journal article" date="2019" name="Syst. Appl. Microbiol.">
        <title>Polyphasic characterization of two novel Lactobacillus spp. isolated from blown salami packages: Description of Lactobacillus halodurans sp. nov. and Lactobacillus salsicarnum sp. nov.</title>
        <authorList>
            <person name="Schuster J.A."/>
            <person name="Klingl A."/>
            <person name="Vogel R.F."/>
            <person name="Ehrmann M.A."/>
        </authorList>
    </citation>
    <scope>NUCLEOTIDE SEQUENCE [LARGE SCALE GENOMIC DNA]</scope>
    <source>
        <strain evidence="3 4">TMW 1.1920</strain>
        <strain evidence="2 5">TMW 1.2172</strain>
    </source>
</reference>
<keyword evidence="2" id="KW-0378">Hydrolase</keyword>
<protein>
    <submittedName>
        <fullName evidence="2">Alpha/beta hydrolase</fullName>
    </submittedName>
</protein>
<dbReference type="InterPro" id="IPR000383">
    <property type="entry name" value="Xaa-Pro-like_dom"/>
</dbReference>
<evidence type="ECO:0000313" key="3">
    <source>
        <dbReference type="EMBL" id="MQS96402.1"/>
    </source>
</evidence>
<dbReference type="RefSeq" id="WP_162000148.1">
    <property type="nucleotide sequence ID" value="NZ_VDFO01000002.1"/>
</dbReference>
<sequence length="302" mass="34145">MKKFTKITLSIAAGAVISDVIISDLLFNYAFNRNGFSIRVKNTLSPNSRWFMDQKQTIWEQTLPNGLKIRARFLPADDKSFKTVIVVHGFGSSSKYMGSYVRMFHDAGYNVLTPDLRSFGLSQGQYSGYGFQDRPDMVNWIKLINQKFGNKSEIGLYGISMGASTVMYALEKPLPNVKFAIADCGYSSISGELSYQLKDMFHLPSFPIIPTTSLLSKLLADYNFYQADTKKFLKNNLVPLYIIHGAEDKFVPTKNAYQNFNYNKGPKKLWIVKHAGHAGSLTQSRQTYIDNVTAFAKKYFSN</sequence>
<dbReference type="InterPro" id="IPR052920">
    <property type="entry name" value="DNA-binding_regulatory"/>
</dbReference>
<gene>
    <name evidence="3" type="ORF">FHL05_00660</name>
    <name evidence="2" type="ORF">FHL06_06160</name>
</gene>
<organism evidence="2 5">
    <name type="scientific">Companilactobacillus halodurans</name>
    <dbReference type="NCBI Taxonomy" id="2584183"/>
    <lineage>
        <taxon>Bacteria</taxon>
        <taxon>Bacillati</taxon>
        <taxon>Bacillota</taxon>
        <taxon>Bacilli</taxon>
        <taxon>Lactobacillales</taxon>
        <taxon>Lactobacillaceae</taxon>
        <taxon>Companilactobacillus</taxon>
    </lineage>
</organism>
<dbReference type="PANTHER" id="PTHR43358:SF4">
    <property type="entry name" value="ALPHA_BETA HYDROLASE FOLD-1 DOMAIN-CONTAINING PROTEIN"/>
    <property type="match status" value="1"/>
</dbReference>
<dbReference type="SUPFAM" id="SSF53474">
    <property type="entry name" value="alpha/beta-Hydrolases"/>
    <property type="match status" value="1"/>
</dbReference>
<keyword evidence="4" id="KW-1185">Reference proteome</keyword>
<dbReference type="InterPro" id="IPR029058">
    <property type="entry name" value="AB_hydrolase_fold"/>
</dbReference>
<dbReference type="Gene3D" id="3.40.50.1820">
    <property type="entry name" value="alpha/beta hydrolase"/>
    <property type="match status" value="1"/>
</dbReference>
<evidence type="ECO:0000313" key="5">
    <source>
        <dbReference type="Proteomes" id="UP000414364"/>
    </source>
</evidence>
<dbReference type="Proteomes" id="UP000371423">
    <property type="component" value="Unassembled WGS sequence"/>
</dbReference>
<dbReference type="PANTHER" id="PTHR43358">
    <property type="entry name" value="ALPHA/BETA-HYDROLASE"/>
    <property type="match status" value="1"/>
</dbReference>
<accession>A0A5P0ZP02</accession>
<feature type="domain" description="Xaa-Pro dipeptidyl-peptidase-like" evidence="1">
    <location>
        <begin position="92"/>
        <end position="206"/>
    </location>
</feature>
<comment type="caution">
    <text evidence="2">The sequence shown here is derived from an EMBL/GenBank/DDBJ whole genome shotgun (WGS) entry which is preliminary data.</text>
</comment>
<dbReference type="EMBL" id="VDFO01000002">
    <property type="protein sequence ID" value="MQS96402.1"/>
    <property type="molecule type" value="Genomic_DNA"/>
</dbReference>
<evidence type="ECO:0000313" key="2">
    <source>
        <dbReference type="EMBL" id="MQS75967.1"/>
    </source>
</evidence>
<dbReference type="GO" id="GO:0016787">
    <property type="term" value="F:hydrolase activity"/>
    <property type="evidence" value="ECO:0007669"/>
    <property type="project" value="UniProtKB-KW"/>
</dbReference>